<protein>
    <submittedName>
        <fullName evidence="1">DUF5688 family protein</fullName>
    </submittedName>
</protein>
<name>A0ABV1BBA1_9FIRM</name>
<keyword evidence="2" id="KW-1185">Reference proteome</keyword>
<dbReference type="Proteomes" id="UP001473063">
    <property type="component" value="Unassembled WGS sequence"/>
</dbReference>
<evidence type="ECO:0000313" key="2">
    <source>
        <dbReference type="Proteomes" id="UP001473063"/>
    </source>
</evidence>
<comment type="caution">
    <text evidence="1">The sequence shown here is derived from an EMBL/GenBank/DDBJ whole genome shotgun (WGS) entry which is preliminary data.</text>
</comment>
<sequence length="310" mass="35394">MEKGYETFVTDLRKLLLAAMGLGEEEIYFAKEGEKYGCTGDRLFVECGHIEKAKQICGLHTEELYERYCQERKLENIVHDCVREIKKTSEACVICDVEGMEDYEKIKGKLFIRLLNADRNKVALEDAVYHQIGDIALALYYLAGEKEGYILSTKIKKRFLEKWGKDRDTVFEAALVNTYFISPPRIYHWEKMLLDKEYSGDNFMDLMGTYKPSKGIAGNCLSTEKRTNGAAAIFLPGVARRLAELLESDLFLVFTSVHEVMVHSAAAVYPEDLKGVLLDTVEKATPEDDYLTSSIYRYSRRTGEFSVEVQ</sequence>
<dbReference type="InterPro" id="IPR043743">
    <property type="entry name" value="DUF5688"/>
</dbReference>
<reference evidence="1 2" key="1">
    <citation type="submission" date="2024-03" db="EMBL/GenBank/DDBJ databases">
        <title>Human intestinal bacterial collection.</title>
        <authorList>
            <person name="Pauvert C."/>
            <person name="Hitch T.C.A."/>
            <person name="Clavel T."/>
        </authorList>
    </citation>
    <scope>NUCLEOTIDE SEQUENCE [LARGE SCALE GENOMIC DNA]</scope>
    <source>
        <strain evidence="1 2">CLA-JM-H16</strain>
    </source>
</reference>
<dbReference type="Pfam" id="PF18941">
    <property type="entry name" value="DUF5688"/>
    <property type="match status" value="1"/>
</dbReference>
<dbReference type="EMBL" id="JBBMEJ010000001">
    <property type="protein sequence ID" value="MEQ2369500.1"/>
    <property type="molecule type" value="Genomic_DNA"/>
</dbReference>
<proteinExistence type="predicted"/>
<accession>A0ABV1BBA1</accession>
<gene>
    <name evidence="1" type="ORF">WMO28_00815</name>
</gene>
<dbReference type="RefSeq" id="WP_349055802.1">
    <property type="nucleotide sequence ID" value="NZ_JBBMEJ010000001.1"/>
</dbReference>
<organism evidence="1 2">
    <name type="scientific">Blautia aquisgranensis</name>
    <dbReference type="NCBI Taxonomy" id="3133153"/>
    <lineage>
        <taxon>Bacteria</taxon>
        <taxon>Bacillati</taxon>
        <taxon>Bacillota</taxon>
        <taxon>Clostridia</taxon>
        <taxon>Lachnospirales</taxon>
        <taxon>Lachnospiraceae</taxon>
        <taxon>Blautia</taxon>
    </lineage>
</organism>
<evidence type="ECO:0000313" key="1">
    <source>
        <dbReference type="EMBL" id="MEQ2369500.1"/>
    </source>
</evidence>